<dbReference type="AlphaFoldDB" id="A0A9P6CGB8"/>
<dbReference type="InterPro" id="IPR050491">
    <property type="entry name" value="AmpC-like"/>
</dbReference>
<organism evidence="3 4">
    <name type="scientific">Collybia nuda</name>
    <dbReference type="NCBI Taxonomy" id="64659"/>
    <lineage>
        <taxon>Eukaryota</taxon>
        <taxon>Fungi</taxon>
        <taxon>Dikarya</taxon>
        <taxon>Basidiomycota</taxon>
        <taxon>Agaricomycotina</taxon>
        <taxon>Agaricomycetes</taxon>
        <taxon>Agaricomycetidae</taxon>
        <taxon>Agaricales</taxon>
        <taxon>Tricholomatineae</taxon>
        <taxon>Clitocybaceae</taxon>
        <taxon>Collybia</taxon>
    </lineage>
</organism>
<evidence type="ECO:0000259" key="2">
    <source>
        <dbReference type="Pfam" id="PF00144"/>
    </source>
</evidence>
<dbReference type="Gene3D" id="3.40.710.10">
    <property type="entry name" value="DD-peptidase/beta-lactamase superfamily"/>
    <property type="match status" value="1"/>
</dbReference>
<dbReference type="SUPFAM" id="SSF56601">
    <property type="entry name" value="beta-lactamase/transpeptidase-like"/>
    <property type="match status" value="1"/>
</dbReference>
<sequence length="444" mass="48043">MDPIAAKGATIIDLMTHRTGMPRHDVSYRWSDDLPSVVKKLRSLRPSAEFRDTWQYDNMMYMVLAYVTQLHTKMPFTRFVKQHIFEPLGLNATTYSFEVANASGQLADGLTHHNGTIRAFPYWSKPGGEDGNIESGPGGVISTATDMAIWLQTLLLEGVKPGTNTSVIPAEAIRRVATGITVTAGTAPFPELSPEVYGGGQTISAYQGHQIVEHGGDVTGFHSRVVRLPFDNIGLAVLTNDDDAGFIFSDIIKYRLIEVALGLKQVDWSSRFKASLLQQIPLPERPANASLPNVKLESLVGKYDNAGYGGFELCQVVPPNPTSSKACKVLAADALTILPGVVDPNVPTFLSVWNSTAVLYVSFAHFDGNIFSVRGLNSFTTGDLSQPYWATSTPGSAQGTFAEFVVEGKHIGLGVAGLWGAGNGIPEPQGKTVREKAEAWFDKI</sequence>
<dbReference type="PANTHER" id="PTHR46825">
    <property type="entry name" value="D-ALANYL-D-ALANINE-CARBOXYPEPTIDASE/ENDOPEPTIDASE AMPH"/>
    <property type="match status" value="1"/>
</dbReference>
<dbReference type="PANTHER" id="PTHR46825:SF15">
    <property type="entry name" value="BETA-LACTAMASE-RELATED DOMAIN-CONTAINING PROTEIN"/>
    <property type="match status" value="1"/>
</dbReference>
<comment type="similarity">
    <text evidence="1">Belongs to the peptidase S12 family.</text>
</comment>
<proteinExistence type="inferred from homology"/>
<accession>A0A9P6CGB8</accession>
<dbReference type="Pfam" id="PF00144">
    <property type="entry name" value="Beta-lactamase"/>
    <property type="match status" value="1"/>
</dbReference>
<name>A0A9P6CGB8_9AGAR</name>
<evidence type="ECO:0000313" key="4">
    <source>
        <dbReference type="Proteomes" id="UP000807353"/>
    </source>
</evidence>
<gene>
    <name evidence="3" type="ORF">BDZ94DRAFT_1264538</name>
</gene>
<dbReference type="InterPro" id="IPR001466">
    <property type="entry name" value="Beta-lactam-related"/>
</dbReference>
<comment type="caution">
    <text evidence="3">The sequence shown here is derived from an EMBL/GenBank/DDBJ whole genome shotgun (WGS) entry which is preliminary data.</text>
</comment>
<evidence type="ECO:0000256" key="1">
    <source>
        <dbReference type="ARBA" id="ARBA00038215"/>
    </source>
</evidence>
<dbReference type="Proteomes" id="UP000807353">
    <property type="component" value="Unassembled WGS sequence"/>
</dbReference>
<keyword evidence="4" id="KW-1185">Reference proteome</keyword>
<reference evidence="3" key="1">
    <citation type="submission" date="2020-11" db="EMBL/GenBank/DDBJ databases">
        <authorList>
            <consortium name="DOE Joint Genome Institute"/>
            <person name="Ahrendt S."/>
            <person name="Riley R."/>
            <person name="Andreopoulos W."/>
            <person name="Labutti K."/>
            <person name="Pangilinan J."/>
            <person name="Ruiz-Duenas F.J."/>
            <person name="Barrasa J.M."/>
            <person name="Sanchez-Garcia M."/>
            <person name="Camarero S."/>
            <person name="Miyauchi S."/>
            <person name="Serrano A."/>
            <person name="Linde D."/>
            <person name="Babiker R."/>
            <person name="Drula E."/>
            <person name="Ayuso-Fernandez I."/>
            <person name="Pacheco R."/>
            <person name="Padilla G."/>
            <person name="Ferreira P."/>
            <person name="Barriuso J."/>
            <person name="Kellner H."/>
            <person name="Castanera R."/>
            <person name="Alfaro M."/>
            <person name="Ramirez L."/>
            <person name="Pisabarro A.G."/>
            <person name="Kuo A."/>
            <person name="Tritt A."/>
            <person name="Lipzen A."/>
            <person name="He G."/>
            <person name="Yan M."/>
            <person name="Ng V."/>
            <person name="Cullen D."/>
            <person name="Martin F."/>
            <person name="Rosso M.-N."/>
            <person name="Henrissat B."/>
            <person name="Hibbett D."/>
            <person name="Martinez A.T."/>
            <person name="Grigoriev I.V."/>
        </authorList>
    </citation>
    <scope>NUCLEOTIDE SEQUENCE</scope>
    <source>
        <strain evidence="3">CBS 247.69</strain>
    </source>
</reference>
<feature type="domain" description="Beta-lactamase-related" evidence="2">
    <location>
        <begin position="5"/>
        <end position="243"/>
    </location>
</feature>
<protein>
    <submittedName>
        <fullName evidence="3">Beta-lactamase/transpeptidase-like protein</fullName>
    </submittedName>
</protein>
<dbReference type="InterPro" id="IPR012338">
    <property type="entry name" value="Beta-lactam/transpept-like"/>
</dbReference>
<dbReference type="EMBL" id="MU150289">
    <property type="protein sequence ID" value="KAF9461080.1"/>
    <property type="molecule type" value="Genomic_DNA"/>
</dbReference>
<evidence type="ECO:0000313" key="3">
    <source>
        <dbReference type="EMBL" id="KAF9461080.1"/>
    </source>
</evidence>
<dbReference type="OrthoDB" id="5946976at2759"/>